<evidence type="ECO:0000313" key="6">
    <source>
        <dbReference type="Proteomes" id="UP000037069"/>
    </source>
</evidence>
<keyword evidence="6" id="KW-1185">Reference proteome</keyword>
<evidence type="ECO:0000256" key="4">
    <source>
        <dbReference type="HAMAP-Rule" id="MF_03044"/>
    </source>
</evidence>
<organism evidence="5 6">
    <name type="scientific">Lucilia cuprina</name>
    <name type="common">Green bottle fly</name>
    <name type="synonym">Australian sheep blowfly</name>
    <dbReference type="NCBI Taxonomy" id="7375"/>
    <lineage>
        <taxon>Eukaryota</taxon>
        <taxon>Metazoa</taxon>
        <taxon>Ecdysozoa</taxon>
        <taxon>Arthropoda</taxon>
        <taxon>Hexapoda</taxon>
        <taxon>Insecta</taxon>
        <taxon>Pterygota</taxon>
        <taxon>Neoptera</taxon>
        <taxon>Endopterygota</taxon>
        <taxon>Diptera</taxon>
        <taxon>Brachycera</taxon>
        <taxon>Muscomorpha</taxon>
        <taxon>Oestroidea</taxon>
        <taxon>Calliphoridae</taxon>
        <taxon>Luciliinae</taxon>
        <taxon>Lucilia</taxon>
    </lineage>
</organism>
<evidence type="ECO:0000256" key="1">
    <source>
        <dbReference type="ARBA" id="ARBA00022603"/>
    </source>
</evidence>
<dbReference type="PANTHER" id="PTHR21008:SF0">
    <property type="entry name" value="S-ADENOSYLMETHIONINE SENSOR UPSTREAM OF MTORC1"/>
    <property type="match status" value="1"/>
</dbReference>
<name>A0A0L0C2W9_LUCCU</name>
<dbReference type="OrthoDB" id="5954793at2759"/>
<dbReference type="HAMAP" id="MF_03044">
    <property type="entry name" value="BMT2"/>
    <property type="match status" value="1"/>
</dbReference>
<sequence length="277" mass="32222">MATEEHKRLANIIKSCHDSLRFLTKQHGADKAWQEHIKDTERLKEYAAAMHQLANIWEENTTNQDLMAQSRIKWTMEYYSWEGYDCKQCQYLEDVTEKVKVLDVGSCFNPFGKSPYFEVTAIDLYPTTNEVLKGDFLNIQVENVAETKLCNNEVITLPKNTYECVIFSLLLEYIPSSELRIECCRKAYDLLKFEGILVIITPDSQHVGKNAAIMKNWRYTLGTLGFTRIKFEKLPHITCMVYRKASDARVAKRWSELHKEPNMSIAIDIPQDNKTFE</sequence>
<keyword evidence="2 4" id="KW-0808">Transferase</keyword>
<dbReference type="Gene3D" id="3.40.50.150">
    <property type="entry name" value="Vaccinia Virus protein VP39"/>
    <property type="match status" value="1"/>
</dbReference>
<dbReference type="EC" id="2.1.1.-" evidence="4"/>
<keyword evidence="3 4" id="KW-0949">S-adenosyl-L-methionine</keyword>
<dbReference type="GO" id="GO:0008168">
    <property type="term" value="F:methyltransferase activity"/>
    <property type="evidence" value="ECO:0007669"/>
    <property type="project" value="UniProtKB-UniRule"/>
</dbReference>
<dbReference type="Proteomes" id="UP000037069">
    <property type="component" value="Unassembled WGS sequence"/>
</dbReference>
<feature type="binding site" evidence="4">
    <location>
        <position position="123"/>
    </location>
    <ligand>
        <name>S-adenosyl-L-methionine</name>
        <dbReference type="ChEBI" id="CHEBI:59789"/>
    </ligand>
</feature>
<dbReference type="GO" id="GO:0032259">
    <property type="term" value="P:methylation"/>
    <property type="evidence" value="ECO:0007669"/>
    <property type="project" value="UniProtKB-KW"/>
</dbReference>
<dbReference type="GO" id="GO:1904262">
    <property type="term" value="P:negative regulation of TORC1 signaling"/>
    <property type="evidence" value="ECO:0007669"/>
    <property type="project" value="TreeGrafter"/>
</dbReference>
<reference evidence="5 6" key="1">
    <citation type="journal article" date="2015" name="Nat. Commun.">
        <title>Lucilia cuprina genome unlocks parasitic fly biology to underpin future interventions.</title>
        <authorList>
            <person name="Anstead C.A."/>
            <person name="Korhonen P.K."/>
            <person name="Young N.D."/>
            <person name="Hall R.S."/>
            <person name="Jex A.R."/>
            <person name="Murali S.C."/>
            <person name="Hughes D.S."/>
            <person name="Lee S.F."/>
            <person name="Perry T."/>
            <person name="Stroehlein A.J."/>
            <person name="Ansell B.R."/>
            <person name="Breugelmans B."/>
            <person name="Hofmann A."/>
            <person name="Qu J."/>
            <person name="Dugan S."/>
            <person name="Lee S.L."/>
            <person name="Chao H."/>
            <person name="Dinh H."/>
            <person name="Han Y."/>
            <person name="Doddapaneni H.V."/>
            <person name="Worley K.C."/>
            <person name="Muzny D.M."/>
            <person name="Ioannidis P."/>
            <person name="Waterhouse R.M."/>
            <person name="Zdobnov E.M."/>
            <person name="James P.J."/>
            <person name="Bagnall N.H."/>
            <person name="Kotze A.C."/>
            <person name="Gibbs R.A."/>
            <person name="Richards S."/>
            <person name="Batterham P."/>
            <person name="Gasser R.B."/>
        </authorList>
    </citation>
    <scope>NUCLEOTIDE SEQUENCE [LARGE SCALE GENOMIC DNA]</scope>
    <source>
        <strain evidence="5 6">LS</strain>
        <tissue evidence="5">Full body</tissue>
    </source>
</reference>
<accession>A0A0L0C2W9</accession>
<evidence type="ECO:0000256" key="3">
    <source>
        <dbReference type="ARBA" id="ARBA00022691"/>
    </source>
</evidence>
<protein>
    <recommendedName>
        <fullName evidence="4">S-adenosylmethionine sensor upstream of mTORC1</fullName>
    </recommendedName>
    <alternativeName>
        <fullName evidence="4">Probable methyltransferase BMT2 homolog</fullName>
        <ecNumber evidence="4">2.1.1.-</ecNumber>
    </alternativeName>
</protein>
<dbReference type="PANTHER" id="PTHR21008">
    <property type="entry name" value="S-ADENOSYLMETHIONINE SENSOR UPSTREAM OF MTORC1-RELATED"/>
    <property type="match status" value="1"/>
</dbReference>
<evidence type="ECO:0000313" key="5">
    <source>
        <dbReference type="EMBL" id="KNC26582.1"/>
    </source>
</evidence>
<dbReference type="InterPro" id="IPR029063">
    <property type="entry name" value="SAM-dependent_MTases_sf"/>
</dbReference>
<dbReference type="EMBL" id="JRES01000975">
    <property type="protein sequence ID" value="KNC26582.1"/>
    <property type="molecule type" value="Genomic_DNA"/>
</dbReference>
<proteinExistence type="inferred from homology"/>
<dbReference type="SUPFAM" id="SSF53335">
    <property type="entry name" value="S-adenosyl-L-methionine-dependent methyltransferases"/>
    <property type="match status" value="1"/>
</dbReference>
<dbReference type="InterPro" id="IPR021867">
    <property type="entry name" value="Bmt2/SAMTOR"/>
</dbReference>
<dbReference type="AlphaFoldDB" id="A0A0L0C2W9"/>
<keyword evidence="1 4" id="KW-0489">Methyltransferase</keyword>
<dbReference type="OMA" id="LATTHWE"/>
<dbReference type="STRING" id="7375.A0A0L0C2W9"/>
<comment type="function">
    <text evidence="4">S-adenosyl-L-methionine-binding protein that acts as an inhibitor of mTORC1 signaling. Acts as a sensor of S-adenosyl-L-methionine to signal methionine sufficiency to mTORC1. Probably also acts as a S-adenosyl-L-methionine-dependent methyltransferase.</text>
</comment>
<feature type="binding site" evidence="4">
    <location>
        <position position="105"/>
    </location>
    <ligand>
        <name>S-adenosyl-L-methionine</name>
        <dbReference type="ChEBI" id="CHEBI:59789"/>
    </ligand>
</feature>
<comment type="similarity">
    <text evidence="4">Belongs to the BMT2 family.</text>
</comment>
<comment type="caution">
    <text evidence="5">The sequence shown here is derived from an EMBL/GenBank/DDBJ whole genome shotgun (WGS) entry which is preliminary data.</text>
</comment>
<gene>
    <name evidence="5" type="ORF">FF38_10029</name>
</gene>
<evidence type="ECO:0000256" key="2">
    <source>
        <dbReference type="ARBA" id="ARBA00022679"/>
    </source>
</evidence>
<dbReference type="Pfam" id="PF11968">
    <property type="entry name" value="Bmt2"/>
    <property type="match status" value="1"/>
</dbReference>